<feature type="transmembrane region" description="Helical" evidence="3">
    <location>
        <begin position="162"/>
        <end position="180"/>
    </location>
</feature>
<comment type="subcellular location">
    <subcellularLocation>
        <location evidence="1">Membrane</location>
        <topology evidence="1">Single-pass membrane protein</topology>
    </subcellularLocation>
</comment>
<dbReference type="PANTHER" id="PTHR43327">
    <property type="entry name" value="STOMATIN-LIKE PROTEIN 2, MITOCHONDRIAL"/>
    <property type="match status" value="1"/>
</dbReference>
<dbReference type="OrthoDB" id="8242650at2"/>
<name>A0A3G9GFE7_9NEIS</name>
<protein>
    <submittedName>
        <fullName evidence="5">HflK protein</fullName>
    </submittedName>
</protein>
<keyword evidence="6" id="KW-1185">Reference proteome</keyword>
<gene>
    <name evidence="5" type="ORF">DLM_2579</name>
</gene>
<dbReference type="RefSeq" id="WP_089085979.1">
    <property type="nucleotide sequence ID" value="NZ_AP018823.1"/>
</dbReference>
<evidence type="ECO:0000256" key="3">
    <source>
        <dbReference type="SAM" id="Phobius"/>
    </source>
</evidence>
<dbReference type="InterPro" id="IPR050710">
    <property type="entry name" value="Band7/mec-2_domain"/>
</dbReference>
<keyword evidence="3" id="KW-1133">Transmembrane helix</keyword>
<dbReference type="AlphaFoldDB" id="A0A3G9GFE7"/>
<dbReference type="KEGG" id="amah:DLM_2579"/>
<reference evidence="5 6" key="2">
    <citation type="journal article" date="2017" name="Genome Announc.">
        <title>Draft genome sequence of Aquitalea magnusonii strain H3, a plant growth-promoting bacterium of duckweed Lemna minor.</title>
        <authorList>
            <person name="Ishizawa H."/>
            <person name="Kuroda M."/>
            <person name="Ike M."/>
        </authorList>
    </citation>
    <scope>NUCLEOTIDE SEQUENCE [LARGE SCALE GENOMIC DNA]</scope>
    <source>
        <strain evidence="5 6">H3</strain>
    </source>
</reference>
<evidence type="ECO:0000313" key="5">
    <source>
        <dbReference type="EMBL" id="BBF86185.1"/>
    </source>
</evidence>
<dbReference type="InterPro" id="IPR001107">
    <property type="entry name" value="Band_7"/>
</dbReference>
<proteinExistence type="predicted"/>
<organism evidence="5 6">
    <name type="scientific">Aquitalea magnusonii</name>
    <dbReference type="NCBI Taxonomy" id="332411"/>
    <lineage>
        <taxon>Bacteria</taxon>
        <taxon>Pseudomonadati</taxon>
        <taxon>Pseudomonadota</taxon>
        <taxon>Betaproteobacteria</taxon>
        <taxon>Neisseriales</taxon>
        <taxon>Chromobacteriaceae</taxon>
        <taxon>Aquitalea</taxon>
    </lineage>
</organism>
<dbReference type="Gene3D" id="3.30.479.30">
    <property type="entry name" value="Band 7 domain"/>
    <property type="match status" value="1"/>
</dbReference>
<dbReference type="GO" id="GO:0016020">
    <property type="term" value="C:membrane"/>
    <property type="evidence" value="ECO:0007669"/>
    <property type="project" value="UniProtKB-SubCell"/>
</dbReference>
<dbReference type="PANTHER" id="PTHR43327:SF10">
    <property type="entry name" value="STOMATIN-LIKE PROTEIN 2, MITOCHONDRIAL"/>
    <property type="match status" value="1"/>
</dbReference>
<dbReference type="Proteomes" id="UP000198290">
    <property type="component" value="Chromosome"/>
</dbReference>
<reference evidence="6" key="3">
    <citation type="journal article" date="2017" name="Plant Physiol. Biochem.">
        <title>Differential oxidative and antioxidative response of duckweed Lemna minor toward plant growth promoting/inhibiting bacteria.</title>
        <authorList>
            <person name="Ishizawa H."/>
            <person name="Kuroda M."/>
            <person name="Morikawa M."/>
            <person name="Ike M."/>
        </authorList>
    </citation>
    <scope>NUCLEOTIDE SEQUENCE [LARGE SCALE GENOMIC DNA]</scope>
    <source>
        <strain evidence="6">H3</strain>
    </source>
</reference>
<feature type="transmembrane region" description="Helical" evidence="3">
    <location>
        <begin position="129"/>
        <end position="150"/>
    </location>
</feature>
<dbReference type="Pfam" id="PF01145">
    <property type="entry name" value="Band_7"/>
    <property type="match status" value="1"/>
</dbReference>
<feature type="transmembrane region" description="Helical" evidence="3">
    <location>
        <begin position="55"/>
        <end position="72"/>
    </location>
</feature>
<reference evidence="6" key="1">
    <citation type="journal article" date="2017" name="Biotechnol. Biofuels">
        <title>Evaluation of environmental bacterial communities as a factor affecting the growth of duckweed Lemna minor.</title>
        <authorList>
            <person name="Ishizawa H."/>
            <person name="Kuroda M."/>
            <person name="Morikawa M."/>
            <person name="Ike M."/>
        </authorList>
    </citation>
    <scope>NUCLEOTIDE SEQUENCE [LARGE SCALE GENOMIC DNA]</scope>
    <source>
        <strain evidence="6">H3</strain>
    </source>
</reference>
<feature type="compositionally biased region" description="Polar residues" evidence="2">
    <location>
        <begin position="377"/>
        <end position="396"/>
    </location>
</feature>
<evidence type="ECO:0000259" key="4">
    <source>
        <dbReference type="Pfam" id="PF01145"/>
    </source>
</evidence>
<evidence type="ECO:0000313" key="6">
    <source>
        <dbReference type="Proteomes" id="UP000198290"/>
    </source>
</evidence>
<evidence type="ECO:0000256" key="1">
    <source>
        <dbReference type="ARBA" id="ARBA00004167"/>
    </source>
</evidence>
<feature type="region of interest" description="Disordered" evidence="2">
    <location>
        <begin position="377"/>
        <end position="398"/>
    </location>
</feature>
<dbReference type="EMBL" id="AP018823">
    <property type="protein sequence ID" value="BBF86185.1"/>
    <property type="molecule type" value="Genomic_DNA"/>
</dbReference>
<evidence type="ECO:0000256" key="2">
    <source>
        <dbReference type="SAM" id="MobiDB-lite"/>
    </source>
</evidence>
<feature type="domain" description="Band 7" evidence="4">
    <location>
        <begin position="326"/>
        <end position="542"/>
    </location>
</feature>
<keyword evidence="3" id="KW-0472">Membrane</keyword>
<feature type="transmembrane region" description="Helical" evidence="3">
    <location>
        <begin position="201"/>
        <end position="223"/>
    </location>
</feature>
<accession>A0A3G9GFE7</accession>
<sequence>MKTSPSALADAATRQELLYRRCALPALLLAAACLLAGLLLSGGTARLLCLSLSASLWQLTGALYGSSNLAGWRRKRQALAALPLFPFVLPGKSRPANNTARPHATAGKYSLRRWLLWPRLRRLIGRRTGWAVLQQASASLLTLLISLLVLQAAPDSPPKPDGLLAAMLFGLGVSFAVLLLERSLALQDGAHWPEAARLQAILRAVLLSMLLPALAAAGLLLGLDWLLRPLQAGALVMALLAIELGWRALWQILQPYQRQQPPALPCNSLLASLLGQDGVRNWRSRLQQGLGLELRQSWALQYLGRAMRPFALALLLGGWLLSSVNTINSDQRGVYERFGQPVAVWQAGWHLGLPWPFGKVRRVEYGVVHQLASGLQQDSQGRWQSPDSTATPTDNNHLWDGNHAAETTQLIASQQGERQSTQLVGLDVRLVYRQGLRDADALALYQQADPTALLHAVADRAMLHYFAGQQLDKLLGEALADTSRQLQQQIQQALNRSGSGLELLAVVIQAIHPPAAAANAYHGVQAAAILAQARVAAERAQAVRSHSAAIQAAVQAARDASASAAERVARSKVDAIAFQADRQAASLGGQSFLLERYLHALKQGLHQAQPIIIDHRIPASALPTIDLRPAANNPGLPAIDLHGAPIATTPPPATAGKHP</sequence>
<dbReference type="PROSITE" id="PS51257">
    <property type="entry name" value="PROKAR_LIPOPROTEIN"/>
    <property type="match status" value="1"/>
</dbReference>
<keyword evidence="3" id="KW-0812">Transmembrane</keyword>
<dbReference type="InterPro" id="IPR036013">
    <property type="entry name" value="Band_7/SPFH_dom_sf"/>
</dbReference>